<accession>A0A644UA71</accession>
<dbReference type="GO" id="GO:0006508">
    <property type="term" value="P:proteolysis"/>
    <property type="evidence" value="ECO:0007669"/>
    <property type="project" value="UniProtKB-KW"/>
</dbReference>
<dbReference type="InterPro" id="IPR008979">
    <property type="entry name" value="Galactose-bd-like_sf"/>
</dbReference>
<organism evidence="4">
    <name type="scientific">bioreactor metagenome</name>
    <dbReference type="NCBI Taxonomy" id="1076179"/>
    <lineage>
        <taxon>unclassified sequences</taxon>
        <taxon>metagenomes</taxon>
        <taxon>ecological metagenomes</taxon>
    </lineage>
</organism>
<name>A0A644UA71_9ZZZZ</name>
<protein>
    <recommendedName>
        <fullName evidence="3">P/Homo B domain-containing protein</fullName>
    </recommendedName>
</protein>
<dbReference type="EMBL" id="VSSQ01000091">
    <property type="protein sequence ID" value="MPL75764.1"/>
    <property type="molecule type" value="Genomic_DNA"/>
</dbReference>
<evidence type="ECO:0000256" key="1">
    <source>
        <dbReference type="ARBA" id="ARBA00022670"/>
    </source>
</evidence>
<keyword evidence="1" id="KW-0645">Protease</keyword>
<dbReference type="InterPro" id="IPR014867">
    <property type="entry name" value="Spore_coat_CotH_CotH2/3/7"/>
</dbReference>
<evidence type="ECO:0000313" key="4">
    <source>
        <dbReference type="EMBL" id="MPL75764.1"/>
    </source>
</evidence>
<feature type="domain" description="P/Homo B" evidence="3">
    <location>
        <begin position="18"/>
        <end position="170"/>
    </location>
</feature>
<reference evidence="4" key="1">
    <citation type="submission" date="2019-08" db="EMBL/GenBank/DDBJ databases">
        <authorList>
            <person name="Kucharzyk K."/>
            <person name="Murdoch R.W."/>
            <person name="Higgins S."/>
            <person name="Loffler F."/>
        </authorList>
    </citation>
    <scope>NUCLEOTIDE SEQUENCE</scope>
</reference>
<dbReference type="Pfam" id="PF08757">
    <property type="entry name" value="CotH"/>
    <property type="match status" value="1"/>
</dbReference>
<dbReference type="InterPro" id="IPR002884">
    <property type="entry name" value="P_dom"/>
</dbReference>
<dbReference type="Pfam" id="PF01483">
    <property type="entry name" value="P_proprotein"/>
    <property type="match status" value="1"/>
</dbReference>
<dbReference type="InterPro" id="IPR026444">
    <property type="entry name" value="Secre_tail"/>
</dbReference>
<keyword evidence="2" id="KW-0378">Hydrolase</keyword>
<comment type="caution">
    <text evidence="4">The sequence shown here is derived from an EMBL/GenBank/DDBJ whole genome shotgun (WGS) entry which is preliminary data.</text>
</comment>
<dbReference type="AlphaFoldDB" id="A0A644UA71"/>
<dbReference type="SUPFAM" id="SSF49785">
    <property type="entry name" value="Galactose-binding domain-like"/>
    <property type="match status" value="1"/>
</dbReference>
<dbReference type="GO" id="GO:0004252">
    <property type="term" value="F:serine-type endopeptidase activity"/>
    <property type="evidence" value="ECO:0007669"/>
    <property type="project" value="InterPro"/>
</dbReference>
<evidence type="ECO:0000256" key="2">
    <source>
        <dbReference type="ARBA" id="ARBA00022801"/>
    </source>
</evidence>
<proteinExistence type="predicted"/>
<dbReference type="PROSITE" id="PS51829">
    <property type="entry name" value="P_HOMO_B"/>
    <property type="match status" value="1"/>
</dbReference>
<gene>
    <name evidence="4" type="ORF">SDC9_21595</name>
</gene>
<sequence>MRKNYLILLPLWLISWFLNAQVFNGSGGAIPDNGNPVAFPVSVSGLNPSILSTAHGIAEVRVNIIHPYDADLYIALICPDGASVLLSTSNGGDGDNYIQTRFSDTASISISAGFPPFTGVFKPQEILGNLNNGREGNGTWHLYIHDLYPFADQGTLLNWSITFAENVTGPFVFESSNLPIVLIDTYGQEIPDDPKIQAGMKIIDNGPGERNSVTDNPVYDGFAGIEIRGSSSQMFPKKSYGFETWDANGEEIDVSLLGMPAESDWILNANYTDKTLVRNALAYQVSQNMGHYATRHKYVEVVINGMYKGIYVFSEKIKRDPNRVNIAKLKPDQNSGDVLTGGYIFKVDKFTGSGGDGWTSAFPPPQNPNGQTIFFQYEYPKAADITVQQKQYISDYVNTFEATLSGPGFDDPVNGFRKYADEYSFIDYFLVNEISKNVDGYRLSTFLHKQRESLGGKIRIGPVWDYDIAWHNANYCGGDELTGWAYQFPCPDDYWQVPFWWQRMLEDTLFANNLRCRWEVLRTNILSNAWFESTIDSVAGLLNESQQRNFTVWPILGVYVWPNPWPYPPTYAAEIESLKNWIYQRLEWMDANLPGNCYSIDNSYQAVQSPSLRIFPNPADDYVHVVANQNPGTGCTAVITDKTGRVVASEKIIAGPEGVFYWNASLSRFKPGMYFVKFIFDNTTATGRFIKK</sequence>
<dbReference type="NCBIfam" id="TIGR04183">
    <property type="entry name" value="Por_Secre_tail"/>
    <property type="match status" value="1"/>
</dbReference>
<dbReference type="Gene3D" id="2.60.120.260">
    <property type="entry name" value="Galactose-binding domain-like"/>
    <property type="match status" value="1"/>
</dbReference>
<evidence type="ECO:0000259" key="3">
    <source>
        <dbReference type="PROSITE" id="PS51829"/>
    </source>
</evidence>